<dbReference type="EMBL" id="FLRE01000012">
    <property type="protein sequence ID" value="SBT31106.1"/>
    <property type="molecule type" value="Genomic_DNA"/>
</dbReference>
<keyword evidence="12" id="KW-1185">Reference proteome</keyword>
<evidence type="ECO:0000256" key="1">
    <source>
        <dbReference type="ARBA" id="ARBA00022559"/>
    </source>
</evidence>
<evidence type="ECO:0000256" key="7">
    <source>
        <dbReference type="PIRSR" id="PIRSR000239-1"/>
    </source>
</evidence>
<dbReference type="PIRSF" id="PIRSF000239">
    <property type="entry name" value="AHPC"/>
    <property type="match status" value="1"/>
</dbReference>
<dbReference type="CDD" id="cd03016">
    <property type="entry name" value="PRX_1cys"/>
    <property type="match status" value="1"/>
</dbReference>
<feature type="active site" description="Cysteine sulfenic acid (-SOH) intermediate; for peroxidase activity" evidence="7">
    <location>
        <position position="47"/>
    </location>
</feature>
<dbReference type="InterPro" id="IPR013766">
    <property type="entry name" value="Thioredoxin_domain"/>
</dbReference>
<dbReference type="InterPro" id="IPR000866">
    <property type="entry name" value="AhpC/TSA"/>
</dbReference>
<dbReference type="Gene3D" id="3.40.30.10">
    <property type="entry name" value="Glutaredoxin"/>
    <property type="match status" value="1"/>
</dbReference>
<keyword evidence="3 6" id="KW-0560">Oxidoreductase</keyword>
<dbReference type="Pfam" id="PF10417">
    <property type="entry name" value="1-cysPrx_C"/>
    <property type="match status" value="1"/>
</dbReference>
<accession>A0A1A8YIH6</accession>
<dbReference type="GO" id="GO:0045454">
    <property type="term" value="P:cell redox homeostasis"/>
    <property type="evidence" value="ECO:0007669"/>
    <property type="project" value="TreeGrafter"/>
</dbReference>
<dbReference type="FunFam" id="3.40.30.10:FF:000011">
    <property type="entry name" value="Peroxiredoxin PRX1"/>
    <property type="match status" value="1"/>
</dbReference>
<proteinExistence type="inferred from homology"/>
<dbReference type="PANTHER" id="PTHR10681">
    <property type="entry name" value="THIOREDOXIN PEROXIDASE"/>
    <property type="match status" value="1"/>
</dbReference>
<evidence type="ECO:0000313" key="10">
    <source>
        <dbReference type="EMBL" id="SBT31106.1"/>
    </source>
</evidence>
<keyword evidence="4 6" id="KW-0676">Redox-active center</keyword>
<dbReference type="SUPFAM" id="SSF52833">
    <property type="entry name" value="Thioredoxin-like"/>
    <property type="match status" value="1"/>
</dbReference>
<evidence type="ECO:0000256" key="6">
    <source>
        <dbReference type="PIRNR" id="PIRNR000239"/>
    </source>
</evidence>
<dbReference type="InterPro" id="IPR024706">
    <property type="entry name" value="Peroxiredoxin_AhpC-typ"/>
</dbReference>
<evidence type="ECO:0000313" key="11">
    <source>
        <dbReference type="Proteomes" id="UP000078550"/>
    </source>
</evidence>
<dbReference type="GO" id="GO:0008379">
    <property type="term" value="F:thioredoxin peroxidase activity"/>
    <property type="evidence" value="ECO:0007669"/>
    <property type="project" value="TreeGrafter"/>
</dbReference>
<evidence type="ECO:0000259" key="8">
    <source>
        <dbReference type="PROSITE" id="PS51352"/>
    </source>
</evidence>
<dbReference type="GO" id="GO:0033554">
    <property type="term" value="P:cellular response to stress"/>
    <property type="evidence" value="ECO:0007669"/>
    <property type="project" value="TreeGrafter"/>
</dbReference>
<dbReference type="Proteomes" id="UP000078555">
    <property type="component" value="Unassembled WGS sequence"/>
</dbReference>
<dbReference type="InterPro" id="IPR045020">
    <property type="entry name" value="PRX_1cys"/>
</dbReference>
<dbReference type="GO" id="GO:0042744">
    <property type="term" value="P:hydrogen peroxide catabolic process"/>
    <property type="evidence" value="ECO:0007669"/>
    <property type="project" value="TreeGrafter"/>
</dbReference>
<organism evidence="10 11">
    <name type="scientific">Plasmodium ovale wallikeri</name>
    <dbReference type="NCBI Taxonomy" id="864142"/>
    <lineage>
        <taxon>Eukaryota</taxon>
        <taxon>Sar</taxon>
        <taxon>Alveolata</taxon>
        <taxon>Apicomplexa</taxon>
        <taxon>Aconoidasida</taxon>
        <taxon>Haemosporida</taxon>
        <taxon>Plasmodiidae</taxon>
        <taxon>Plasmodium</taxon>
        <taxon>Plasmodium (Plasmodium)</taxon>
    </lineage>
</organism>
<name>A0A1A8YIH6_PLAOA</name>
<evidence type="ECO:0000256" key="4">
    <source>
        <dbReference type="ARBA" id="ARBA00023284"/>
    </source>
</evidence>
<dbReference type="Gene3D" id="3.30.1020.10">
    <property type="entry name" value="Antioxidant, Horf6, Chain A, domain2"/>
    <property type="match status" value="1"/>
</dbReference>
<dbReference type="InterPro" id="IPR019479">
    <property type="entry name" value="Peroxiredoxin_C"/>
</dbReference>
<comment type="similarity">
    <text evidence="5">Belongs to the peroxiredoxin family. Prx6 subfamily.</text>
</comment>
<keyword evidence="2 6" id="KW-0049">Antioxidant</keyword>
<dbReference type="EMBL" id="FLRD01000004">
    <property type="protein sequence ID" value="SBT30573.1"/>
    <property type="molecule type" value="Genomic_DNA"/>
</dbReference>
<dbReference type="InterPro" id="IPR050217">
    <property type="entry name" value="Peroxiredoxin"/>
</dbReference>
<dbReference type="FunFam" id="3.30.1020.10:FF:000001">
    <property type="entry name" value="1-Cys peroxiredoxin"/>
    <property type="match status" value="1"/>
</dbReference>
<keyword evidence="1 6" id="KW-0575">Peroxidase</keyword>
<evidence type="ECO:0000313" key="9">
    <source>
        <dbReference type="EMBL" id="SBT30573.1"/>
    </source>
</evidence>
<evidence type="ECO:0000256" key="3">
    <source>
        <dbReference type="ARBA" id="ARBA00023002"/>
    </source>
</evidence>
<evidence type="ECO:0000256" key="5">
    <source>
        <dbReference type="ARBA" id="ARBA00025719"/>
    </source>
</evidence>
<dbReference type="Pfam" id="PF00578">
    <property type="entry name" value="AhpC-TSA"/>
    <property type="match status" value="1"/>
</dbReference>
<dbReference type="Proteomes" id="UP000078550">
    <property type="component" value="Unassembled WGS sequence"/>
</dbReference>
<dbReference type="AlphaFoldDB" id="A0A1A8YIH6"/>
<dbReference type="PANTHER" id="PTHR10681:SF121">
    <property type="entry name" value="ALKYL HYDROPEROXIDE REDUCTASE C"/>
    <property type="match status" value="1"/>
</dbReference>
<sequence length="251" mass="28116">MAYHLGAPFPNFTATASGVDGEFDFYAYVGNSWAILFSHPNDFTPVCTTELAEIGKMYSEFAKHDCKLVGFSCNSKESHEKWIEDIKHYGKINEWKIPIVCDASRDLATKLKIMDENEKDVNGLPLTCRCVFFISPEKTVKASILYPATTGRNAQEILRVLKSLQLTSKNKVATPVNWKEGDMCCVLPTVVDSDIPTLFSNPVKKVDMPSQKPYLRFLPYSCVRRTAYLRGVTPGKNISEGEAQSPNVPQF</sequence>
<feature type="domain" description="Thioredoxin" evidence="8">
    <location>
        <begin position="3"/>
        <end position="166"/>
    </location>
</feature>
<dbReference type="GO" id="GO:0006979">
    <property type="term" value="P:response to oxidative stress"/>
    <property type="evidence" value="ECO:0007669"/>
    <property type="project" value="TreeGrafter"/>
</dbReference>
<evidence type="ECO:0000256" key="2">
    <source>
        <dbReference type="ARBA" id="ARBA00022862"/>
    </source>
</evidence>
<dbReference type="PROSITE" id="PS51352">
    <property type="entry name" value="THIOREDOXIN_2"/>
    <property type="match status" value="1"/>
</dbReference>
<protein>
    <submittedName>
        <fullName evidence="10">1-cys peroxiredoxin, putative (1-CysPxn)</fullName>
    </submittedName>
</protein>
<reference evidence="11 12" key="1">
    <citation type="submission" date="2016-05" db="EMBL/GenBank/DDBJ databases">
        <authorList>
            <person name="Naeem Raeece"/>
        </authorList>
    </citation>
    <scope>NUCLEOTIDE SEQUENCE [LARGE SCALE GENOMIC DNA]</scope>
</reference>
<dbReference type="GO" id="GO:0005829">
    <property type="term" value="C:cytosol"/>
    <property type="evidence" value="ECO:0007669"/>
    <property type="project" value="TreeGrafter"/>
</dbReference>
<dbReference type="InterPro" id="IPR036249">
    <property type="entry name" value="Thioredoxin-like_sf"/>
</dbReference>
<reference evidence="10" key="2">
    <citation type="submission" date="2016-05" db="EMBL/GenBank/DDBJ databases">
        <authorList>
            <person name="Lavstsen T."/>
            <person name="Jespersen J.S."/>
        </authorList>
    </citation>
    <scope>NUCLEOTIDE SEQUENCE [LARGE SCALE GENOMIC DNA]</scope>
</reference>
<gene>
    <name evidence="9" type="ORF">POVWA1_002390</name>
    <name evidence="10" type="ORF">POVWA2_002330</name>
</gene>
<evidence type="ECO:0000313" key="12">
    <source>
        <dbReference type="Proteomes" id="UP000078555"/>
    </source>
</evidence>
<comment type="function">
    <text evidence="6">Thiol-specific peroxidase that catalyzes the reduction of hydrogen peroxide and organic hydroperoxides to water and alcohols, respectively.</text>
</comment>